<proteinExistence type="predicted"/>
<dbReference type="GeneID" id="45097555"/>
<evidence type="ECO:0000313" key="1">
    <source>
        <dbReference type="EMBL" id="CAB3961097.1"/>
    </source>
</evidence>
<gene>
    <name evidence="1" type="ORF">BLA3211_00836</name>
</gene>
<dbReference type="Pfam" id="PF08882">
    <property type="entry name" value="Acetone_carb_G"/>
    <property type="match status" value="1"/>
</dbReference>
<organism evidence="1 2">
    <name type="scientific">Burkholderia aenigmatica</name>
    <dbReference type="NCBI Taxonomy" id="2015348"/>
    <lineage>
        <taxon>Bacteria</taxon>
        <taxon>Pseudomonadati</taxon>
        <taxon>Pseudomonadota</taxon>
        <taxon>Betaproteobacteria</taxon>
        <taxon>Burkholderiales</taxon>
        <taxon>Burkholderiaceae</taxon>
        <taxon>Burkholderia</taxon>
        <taxon>Burkholderia cepacia complex</taxon>
    </lineage>
</organism>
<dbReference type="InterPro" id="IPR016750">
    <property type="entry name" value="Aceto_COase_bsu/gsu"/>
</dbReference>
<sequence>MKVLITETLRIDLGTEQWECRRCGHAHGSARDNYKRGLLVHDRDPREIHKPLLDPNRYARTYSPDPDWCRILEYYCPECGVLVEAEYLPPGHPPLHDIDLDIDALKLQWKDREEMTEPAQAPDLALERVKLQRALHAAAHHRHAVGAGTDASST</sequence>
<dbReference type="Proteomes" id="UP000494301">
    <property type="component" value="Unassembled WGS sequence"/>
</dbReference>
<dbReference type="EMBL" id="CABWIL020000002">
    <property type="protein sequence ID" value="CAB3961097.1"/>
    <property type="molecule type" value="Genomic_DNA"/>
</dbReference>
<evidence type="ECO:0000313" key="2">
    <source>
        <dbReference type="Proteomes" id="UP000494301"/>
    </source>
</evidence>
<name>A0A6J5IN69_9BURK</name>
<accession>A0A6J5IN69</accession>
<protein>
    <submittedName>
        <fullName evidence="1">Acetone carboxylase subunit gamma</fullName>
    </submittedName>
</protein>
<dbReference type="AlphaFoldDB" id="A0A6J5IN69"/>
<reference evidence="1 2" key="1">
    <citation type="submission" date="2020-04" db="EMBL/GenBank/DDBJ databases">
        <authorList>
            <person name="Depoorter E."/>
        </authorList>
    </citation>
    <scope>NUCLEOTIDE SEQUENCE [LARGE SCALE GENOMIC DNA]</scope>
    <source>
        <strain evidence="1 2">BCC0217</strain>
    </source>
</reference>
<dbReference type="RefSeq" id="WP_011354810.1">
    <property type="nucleotide sequence ID" value="NZ_CABVQF010000011.1"/>
</dbReference>